<dbReference type="InterPro" id="IPR048993">
    <property type="entry name" value="SSRP1-like_PH1"/>
</dbReference>
<keyword evidence="6 9" id="KW-0804">Transcription</keyword>
<dbReference type="Gene3D" id="2.30.29.150">
    <property type="match status" value="1"/>
</dbReference>
<feature type="compositionally biased region" description="Basic residues" evidence="10">
    <location>
        <begin position="458"/>
        <end position="471"/>
    </location>
</feature>
<keyword evidence="3 9" id="KW-0235">DNA replication</keyword>
<dbReference type="InterPro" id="IPR024954">
    <property type="entry name" value="SSRP1_DD"/>
</dbReference>
<dbReference type="Gene3D" id="2.30.29.220">
    <property type="entry name" value="Structure-specific recognition protein (SSRP1)"/>
    <property type="match status" value="1"/>
</dbReference>
<dbReference type="Gene3D" id="2.30.29.30">
    <property type="entry name" value="Pleckstrin-homology domain (PH domain)/Phosphotyrosine-binding domain (PTB)"/>
    <property type="match status" value="1"/>
</dbReference>
<organism evidence="12 13">
    <name type="scientific">Euplotes crassus</name>
    <dbReference type="NCBI Taxonomy" id="5936"/>
    <lineage>
        <taxon>Eukaryota</taxon>
        <taxon>Sar</taxon>
        <taxon>Alveolata</taxon>
        <taxon>Ciliophora</taxon>
        <taxon>Intramacronucleata</taxon>
        <taxon>Spirotrichea</taxon>
        <taxon>Hypotrichia</taxon>
        <taxon>Euplotida</taxon>
        <taxon>Euplotidae</taxon>
        <taxon>Moneuplotes</taxon>
    </lineage>
</organism>
<keyword evidence="13" id="KW-1185">Reference proteome</keyword>
<keyword evidence="5 9" id="KW-0805">Transcription regulation</keyword>
<dbReference type="InterPro" id="IPR013719">
    <property type="entry name" value="RTT106/SPT16-like_middle_dom"/>
</dbReference>
<dbReference type="GO" id="GO:0035101">
    <property type="term" value="C:FACT complex"/>
    <property type="evidence" value="ECO:0007669"/>
    <property type="project" value="TreeGrafter"/>
</dbReference>
<dbReference type="Pfam" id="PF21103">
    <property type="entry name" value="PH1_SSRP1-like"/>
    <property type="match status" value="1"/>
</dbReference>
<evidence type="ECO:0000256" key="8">
    <source>
        <dbReference type="ARBA" id="ARBA00023242"/>
    </source>
</evidence>
<dbReference type="InterPro" id="IPR000969">
    <property type="entry name" value="SSRP1/POB3"/>
</dbReference>
<evidence type="ECO:0000256" key="5">
    <source>
        <dbReference type="ARBA" id="ARBA00023015"/>
    </source>
</evidence>
<feature type="compositionally biased region" description="Acidic residues" evidence="10">
    <location>
        <begin position="417"/>
        <end position="438"/>
    </location>
</feature>
<keyword evidence="2 9" id="KW-0158">Chromosome</keyword>
<evidence type="ECO:0000256" key="6">
    <source>
        <dbReference type="ARBA" id="ARBA00023163"/>
    </source>
</evidence>
<dbReference type="GO" id="GO:0042393">
    <property type="term" value="F:histone binding"/>
    <property type="evidence" value="ECO:0007669"/>
    <property type="project" value="TreeGrafter"/>
</dbReference>
<evidence type="ECO:0000256" key="4">
    <source>
        <dbReference type="ARBA" id="ARBA00022763"/>
    </source>
</evidence>
<evidence type="ECO:0000313" key="12">
    <source>
        <dbReference type="EMBL" id="CAI2365798.1"/>
    </source>
</evidence>
<evidence type="ECO:0000256" key="7">
    <source>
        <dbReference type="ARBA" id="ARBA00023204"/>
    </source>
</evidence>
<dbReference type="Pfam" id="PF03531">
    <property type="entry name" value="SSrecog"/>
    <property type="match status" value="1"/>
</dbReference>
<keyword evidence="7 9" id="KW-0234">DNA repair</keyword>
<feature type="region of interest" description="Disordered" evidence="10">
    <location>
        <begin position="81"/>
        <end position="122"/>
    </location>
</feature>
<feature type="domain" description="Histone chaperone RTT106/FACT complex subunit SPT16-like middle" evidence="11">
    <location>
        <begin position="284"/>
        <end position="376"/>
    </location>
</feature>
<dbReference type="EMBL" id="CAMPGE010006888">
    <property type="protein sequence ID" value="CAI2365798.1"/>
    <property type="molecule type" value="Genomic_DNA"/>
</dbReference>
<feature type="region of interest" description="Disordered" evidence="10">
    <location>
        <begin position="409"/>
        <end position="471"/>
    </location>
</feature>
<dbReference type="Pfam" id="PF08512">
    <property type="entry name" value="Rttp106-like_middle"/>
    <property type="match status" value="1"/>
</dbReference>
<sequence>MEKGKKKSIIGWNWGTYSFEEEAFKFEVNDEKCLNLPYSGISLATANNAHEVAVEMNLDKIKEGDKGDYLSEIRFFLPANEEESNQSEAEGGDEEEKKEQSNDEEEKINTNENGKAKKDQKNRAQQFADNIIKKAGIGAFAGEIIAKLDNMQLLVPRGNYVFNLYSNYLKLHGKTHDYKILFKDINRAFLLPKPDGLHMMYVISLRSPLRQGQTAHNYCVIQFKKEREESLKLNISEEEINKKYGKELNQELEGPLYDILSRLFKSLIKISIIVPSGFKSEKDTDAVKCSSRAQDGYLYPLLKSFLFVHKPVAYIRHDDIKYLEFNRISEFAAAGRSFDINIVTKDNSYSFTGISKGEYKPLVEYLITKNIKVRNGDDEGKTMDLTNMDILTNPGRVNRRAMADIEEEGLEGMGSQDDSEGEDESFDIDAQEGEDSDLESNGSESLIEESDLEDGGKKKSKSKKKKTKKEE</sequence>
<dbReference type="GO" id="GO:0006260">
    <property type="term" value="P:DNA replication"/>
    <property type="evidence" value="ECO:0007669"/>
    <property type="project" value="UniProtKB-KW"/>
</dbReference>
<protein>
    <recommendedName>
        <fullName evidence="9">FACT complex subunit SSRP1</fullName>
    </recommendedName>
</protein>
<comment type="function">
    <text evidence="9">Component of the FACT complex, a general chromatin factor that acts to reorganize nucleosomes. The FACT complex is involved in multiple processes that require DNA as a template such as mRNA elongation, DNA replication and DNA repair. During transcription elongation the FACT complex acts as a histone chaperone that both destabilizes and restores nucleosomal structure. It facilitates the passage of RNA polymerase II and transcription by promoting the dissociation of one histone H2A-H2B dimer from the nucleosome, then subsequently promotes the reestablishment of the nucleosome following the passage of RNA polymerase II.</text>
</comment>
<dbReference type="InterPro" id="IPR038167">
    <property type="entry name" value="SSRP1_sf"/>
</dbReference>
<dbReference type="InterPro" id="IPR011993">
    <property type="entry name" value="PH-like_dom_sf"/>
</dbReference>
<dbReference type="CDD" id="cd13231">
    <property type="entry name" value="PH2_SSRP1-like"/>
    <property type="match status" value="1"/>
</dbReference>
<reference evidence="12" key="1">
    <citation type="submission" date="2023-07" db="EMBL/GenBank/DDBJ databases">
        <authorList>
            <consortium name="AG Swart"/>
            <person name="Singh M."/>
            <person name="Singh A."/>
            <person name="Seah K."/>
            <person name="Emmerich C."/>
        </authorList>
    </citation>
    <scope>NUCLEOTIDE SEQUENCE</scope>
    <source>
        <strain evidence="12">DP1</strain>
    </source>
</reference>
<keyword evidence="8 9" id="KW-0539">Nucleus</keyword>
<evidence type="ECO:0000256" key="10">
    <source>
        <dbReference type="SAM" id="MobiDB-lite"/>
    </source>
</evidence>
<dbReference type="PANTHER" id="PTHR45849:SF1">
    <property type="entry name" value="FACT COMPLEX SUBUNIT SSRP1"/>
    <property type="match status" value="1"/>
</dbReference>
<name>A0AAD1X9C6_EUPCR</name>
<dbReference type="PANTHER" id="PTHR45849">
    <property type="entry name" value="FACT COMPLEX SUBUNIT SSRP1"/>
    <property type="match status" value="1"/>
</dbReference>
<dbReference type="FunFam" id="2.30.29.150:FF:000001">
    <property type="entry name" value="Fact complex subunit ssrp1"/>
    <property type="match status" value="1"/>
</dbReference>
<evidence type="ECO:0000256" key="1">
    <source>
        <dbReference type="ARBA" id="ARBA00010060"/>
    </source>
</evidence>
<dbReference type="AlphaFoldDB" id="A0AAD1X9C6"/>
<comment type="similarity">
    <text evidence="1 9">Belongs to the SSRP1 family.</text>
</comment>
<keyword evidence="4 9" id="KW-0227">DNA damage</keyword>
<dbReference type="GO" id="GO:0031491">
    <property type="term" value="F:nucleosome binding"/>
    <property type="evidence" value="ECO:0007669"/>
    <property type="project" value="TreeGrafter"/>
</dbReference>
<dbReference type="PRINTS" id="PR00887">
    <property type="entry name" value="SSRCOGNITION"/>
</dbReference>
<evidence type="ECO:0000256" key="2">
    <source>
        <dbReference type="ARBA" id="ARBA00022454"/>
    </source>
</evidence>
<comment type="subcellular location">
    <subcellularLocation>
        <location evidence="9">Nucleus</location>
    </subcellularLocation>
    <subcellularLocation>
        <location evidence="9">Chromosome</location>
    </subcellularLocation>
</comment>
<dbReference type="SUPFAM" id="SSF50729">
    <property type="entry name" value="PH domain-like"/>
    <property type="match status" value="1"/>
</dbReference>
<dbReference type="InterPro" id="IPR050454">
    <property type="entry name" value="RTT106/SSRP1_HistChap/FACT"/>
</dbReference>
<dbReference type="CDD" id="cd13230">
    <property type="entry name" value="PH1_SSRP1-like"/>
    <property type="match status" value="1"/>
</dbReference>
<evidence type="ECO:0000256" key="9">
    <source>
        <dbReference type="RuleBase" id="RU364013"/>
    </source>
</evidence>
<comment type="caution">
    <text evidence="12">The sequence shown here is derived from an EMBL/GenBank/DDBJ whole genome shotgun (WGS) entry which is preliminary data.</text>
</comment>
<dbReference type="Proteomes" id="UP001295684">
    <property type="component" value="Unassembled WGS sequence"/>
</dbReference>
<gene>
    <name evidence="12" type="ORF">ECRASSUSDP1_LOCUS7084</name>
</gene>
<evidence type="ECO:0000256" key="3">
    <source>
        <dbReference type="ARBA" id="ARBA00022705"/>
    </source>
</evidence>
<feature type="compositionally biased region" description="Acidic residues" evidence="10">
    <location>
        <begin position="81"/>
        <end position="94"/>
    </location>
</feature>
<dbReference type="GO" id="GO:0006281">
    <property type="term" value="P:DNA repair"/>
    <property type="evidence" value="ECO:0007669"/>
    <property type="project" value="UniProtKB-KW"/>
</dbReference>
<proteinExistence type="inferred from homology"/>
<accession>A0AAD1X9C6</accession>
<dbReference type="GO" id="GO:0003677">
    <property type="term" value="F:DNA binding"/>
    <property type="evidence" value="ECO:0007669"/>
    <property type="project" value="InterPro"/>
</dbReference>
<evidence type="ECO:0000259" key="11">
    <source>
        <dbReference type="SMART" id="SM01287"/>
    </source>
</evidence>
<dbReference type="SMART" id="SM01287">
    <property type="entry name" value="Rtt106"/>
    <property type="match status" value="1"/>
</dbReference>
<evidence type="ECO:0000313" key="13">
    <source>
        <dbReference type="Proteomes" id="UP001295684"/>
    </source>
</evidence>